<sequence>MAKRPLGLAGSKKNKKQKTNTTEASTKPVSKEATPLSESGTPQPPVAGQEEIHIELEQNDDLEDDFTQLKGLWNTYAKSSKENEILLNGIIHECDRLMRLTELSKPFEFYGIYALALSELAIFQEEEDDTKRFEKIHEFFESSLEFVQDGLSKYSGNKLLELVKSKILFQRIPLEYIAQLAITFNSDDDDDEKKNKKNKNDFLLKYDTPVDLDQILSQAKTLYQPDVSNVLSKNLSLEILQSFNDLLDIVDNFGCEKIYLDEGLDSDDEEEETKLQMYSQSLSSNHPLYSLAQKSSENYSWLLENLENLHEKISSNEIQDTNFDKKILKTAGGIYMRMAFPHIDAYTEFAFDDDDDDEDDDDDDVKKDNKKLSAQDEQSMRDNQAKAIDHLQKAKNNLFASMREDEPEDWANYSECLIELGNLHEIDSKEQQQFYKEAEQLLTKANKATNGKYQDILNNLLTDN</sequence>
<dbReference type="Proteomes" id="UP000095728">
    <property type="component" value="Unassembled WGS sequence"/>
</dbReference>
<keyword evidence="5" id="KW-0805">Transcription regulation</keyword>
<dbReference type="GO" id="GO:0005634">
    <property type="term" value="C:nucleus"/>
    <property type="evidence" value="ECO:0007669"/>
    <property type="project" value="UniProtKB-SubCell"/>
</dbReference>
<dbReference type="FunCoup" id="A0A1E5R9Z6">
    <property type="interactions" value="109"/>
</dbReference>
<dbReference type="PANTHER" id="PTHR28290">
    <property type="entry name" value="ENHANCER OF TRANSLATION TERMINATION 1"/>
    <property type="match status" value="1"/>
</dbReference>
<dbReference type="OrthoDB" id="3971385at2759"/>
<dbReference type="PANTHER" id="PTHR28290:SF1">
    <property type="entry name" value="ENHANCER OF TRANSLATION TERMINATION 1"/>
    <property type="match status" value="1"/>
</dbReference>
<dbReference type="GO" id="GO:2000640">
    <property type="term" value="P:positive regulation of SREBP signaling pathway"/>
    <property type="evidence" value="ECO:0007669"/>
    <property type="project" value="TreeGrafter"/>
</dbReference>
<dbReference type="InParanoid" id="A0A1E5R9Z6"/>
<reference evidence="10" key="1">
    <citation type="journal article" date="2016" name="Genome Announc.">
        <title>Genome sequences of three species of Hanseniaspora isolated from spontaneous wine fermentations.</title>
        <authorList>
            <person name="Sternes P.R."/>
            <person name="Lee D."/>
            <person name="Kutyna D.R."/>
            <person name="Borneman A.R."/>
        </authorList>
    </citation>
    <scope>NUCLEOTIDE SEQUENCE [LARGE SCALE GENOMIC DNA]</scope>
    <source>
        <strain evidence="10">AWRI3579</strain>
    </source>
</reference>
<evidence type="ECO:0000256" key="2">
    <source>
        <dbReference type="ARBA" id="ARBA00007273"/>
    </source>
</evidence>
<keyword evidence="7" id="KW-0539">Nucleus</keyword>
<evidence type="ECO:0000256" key="1">
    <source>
        <dbReference type="ARBA" id="ARBA00004123"/>
    </source>
</evidence>
<comment type="subcellular location">
    <subcellularLocation>
        <location evidence="1">Nucleus</location>
    </subcellularLocation>
</comment>
<accession>A0A1E5R9Z6</accession>
<dbReference type="GO" id="GO:0006417">
    <property type="term" value="P:regulation of translation"/>
    <property type="evidence" value="ECO:0007669"/>
    <property type="project" value="UniProtKB-KW"/>
</dbReference>
<keyword evidence="10" id="KW-1185">Reference proteome</keyword>
<feature type="unsure residue" description="D or N" evidence="9">
    <location>
        <position position="359"/>
    </location>
</feature>
<evidence type="ECO:0000313" key="9">
    <source>
        <dbReference type="EMBL" id="OEJ83722.1"/>
    </source>
</evidence>
<dbReference type="EMBL" id="LPNM01000008">
    <property type="protein sequence ID" value="OEJ83722.1"/>
    <property type="molecule type" value="Genomic_DNA"/>
</dbReference>
<name>A0A1E5R9Z6_9ASCO</name>
<evidence type="ECO:0000256" key="3">
    <source>
        <dbReference type="ARBA" id="ARBA00017359"/>
    </source>
</evidence>
<dbReference type="AlphaFoldDB" id="A0A1E5R9Z6"/>
<organism evidence="9 10">
    <name type="scientific">Hanseniaspora osmophila</name>
    <dbReference type="NCBI Taxonomy" id="56408"/>
    <lineage>
        <taxon>Eukaryota</taxon>
        <taxon>Fungi</taxon>
        <taxon>Dikarya</taxon>
        <taxon>Ascomycota</taxon>
        <taxon>Saccharomycotina</taxon>
        <taxon>Saccharomycetes</taxon>
        <taxon>Saccharomycodales</taxon>
        <taxon>Saccharomycodaceae</taxon>
        <taxon>Hanseniaspora</taxon>
    </lineage>
</organism>
<keyword evidence="4" id="KW-0810">Translation regulation</keyword>
<feature type="region of interest" description="Disordered" evidence="8">
    <location>
        <begin position="1"/>
        <end position="48"/>
    </location>
</feature>
<comment type="similarity">
    <text evidence="2">Belongs to the ETT1 family.</text>
</comment>
<evidence type="ECO:0000256" key="8">
    <source>
        <dbReference type="SAM" id="MobiDB-lite"/>
    </source>
</evidence>
<protein>
    <recommendedName>
        <fullName evidence="3">Enhancer of translation termination 1</fullName>
    </recommendedName>
</protein>
<evidence type="ECO:0000313" key="10">
    <source>
        <dbReference type="Proteomes" id="UP000095728"/>
    </source>
</evidence>
<proteinExistence type="inferred from homology"/>
<dbReference type="InterPro" id="IPR024318">
    <property type="entry name" value="Nro1/ETT1"/>
</dbReference>
<keyword evidence="6" id="KW-0804">Transcription</keyword>
<gene>
    <name evidence="9" type="ORF">AWRI3579_g2535</name>
</gene>
<comment type="caution">
    <text evidence="9">The sequence shown here is derived from an EMBL/GenBank/DDBJ whole genome shotgun (WGS) entry which is preliminary data.</text>
</comment>
<dbReference type="STRING" id="56408.A0A1E5R9Z6"/>
<dbReference type="Pfam" id="PF12753">
    <property type="entry name" value="Nro1"/>
    <property type="match status" value="1"/>
</dbReference>
<evidence type="ECO:0000256" key="7">
    <source>
        <dbReference type="ARBA" id="ARBA00023242"/>
    </source>
</evidence>
<evidence type="ECO:0000256" key="4">
    <source>
        <dbReference type="ARBA" id="ARBA00022845"/>
    </source>
</evidence>
<feature type="compositionally biased region" description="Basic and acidic residues" evidence="8">
    <location>
        <begin position="364"/>
        <end position="383"/>
    </location>
</feature>
<evidence type="ECO:0000256" key="5">
    <source>
        <dbReference type="ARBA" id="ARBA00023015"/>
    </source>
</evidence>
<feature type="region of interest" description="Disordered" evidence="8">
    <location>
        <begin position="351"/>
        <end position="383"/>
    </location>
</feature>
<evidence type="ECO:0000256" key="6">
    <source>
        <dbReference type="ARBA" id="ARBA00023163"/>
    </source>
</evidence>
<feature type="compositionally biased region" description="Acidic residues" evidence="8">
    <location>
        <begin position="351"/>
        <end position="363"/>
    </location>
</feature>